<dbReference type="EMBL" id="JAGKTC010000001">
    <property type="protein sequence ID" value="MBP3982829.1"/>
    <property type="molecule type" value="Genomic_DNA"/>
</dbReference>
<feature type="transmembrane region" description="Helical" evidence="1">
    <location>
        <begin position="121"/>
        <end position="146"/>
    </location>
</feature>
<feature type="transmembrane region" description="Helical" evidence="1">
    <location>
        <begin position="158"/>
        <end position="178"/>
    </location>
</feature>
<keyword evidence="3" id="KW-1185">Reference proteome</keyword>
<dbReference type="RefSeq" id="WP_210534716.1">
    <property type="nucleotide sequence ID" value="NZ_JAGKTC010000001.1"/>
</dbReference>
<keyword evidence="2" id="KW-0808">Transferase</keyword>
<evidence type="ECO:0000313" key="3">
    <source>
        <dbReference type="Proteomes" id="UP000673447"/>
    </source>
</evidence>
<keyword evidence="1" id="KW-1133">Transmembrane helix</keyword>
<keyword evidence="2" id="KW-0418">Kinase</keyword>
<reference evidence="2" key="1">
    <citation type="journal article" date="2016" name="Int. J. Syst. Evol. Microbiol.">
        <title>Pseudoxanthomonas helianthi sp. nov., isolated from roots of Jerusalem artichoke (Helianthus tuberosus).</title>
        <authorList>
            <person name="Kittiwongwattana C."/>
            <person name="Thawai C."/>
        </authorList>
    </citation>
    <scope>NUCLEOTIDE SEQUENCE</scope>
    <source>
        <strain evidence="2">110414</strain>
    </source>
</reference>
<keyword evidence="2" id="KW-0723">Serine/threonine-protein kinase</keyword>
<name>A0A941AQN8_9GAMM</name>
<feature type="transmembrane region" description="Helical" evidence="1">
    <location>
        <begin position="42"/>
        <end position="62"/>
    </location>
</feature>
<keyword evidence="1" id="KW-0812">Transmembrane</keyword>
<evidence type="ECO:0000256" key="1">
    <source>
        <dbReference type="SAM" id="Phobius"/>
    </source>
</evidence>
<sequence>MEPDELKSAWQAINQRLDRHDALNLQLLRERKLDGLRSNLRPLFWGQFLQVLLGVALALLGIACWKNNLHAAGYLLAGVVLHAFGVANAALGGITMGLIGGIDHAAPVLDIQKRLTLLRKFYLFGAVLVGLPWWIMWIVVVIAFAGLAGHPLQGGTPAWIWINLAVGALGLLATWGLYRWSHADPKRAKLAKWMDDAISTASLRKAQARLDEVRQFECD</sequence>
<gene>
    <name evidence="2" type="ORF">J5837_00210</name>
</gene>
<protein>
    <submittedName>
        <fullName evidence="2">Serine/threonine protein kinase</fullName>
    </submittedName>
</protein>
<feature type="transmembrane region" description="Helical" evidence="1">
    <location>
        <begin position="74"/>
        <end position="100"/>
    </location>
</feature>
<evidence type="ECO:0000313" key="2">
    <source>
        <dbReference type="EMBL" id="MBP3982829.1"/>
    </source>
</evidence>
<dbReference type="AlphaFoldDB" id="A0A941AQN8"/>
<organism evidence="2 3">
    <name type="scientific">Pseudoxanthomonas helianthi</name>
    <dbReference type="NCBI Taxonomy" id="1453541"/>
    <lineage>
        <taxon>Bacteria</taxon>
        <taxon>Pseudomonadati</taxon>
        <taxon>Pseudomonadota</taxon>
        <taxon>Gammaproteobacteria</taxon>
        <taxon>Lysobacterales</taxon>
        <taxon>Lysobacteraceae</taxon>
        <taxon>Pseudoxanthomonas</taxon>
    </lineage>
</organism>
<proteinExistence type="predicted"/>
<keyword evidence="1" id="KW-0472">Membrane</keyword>
<comment type="caution">
    <text evidence="2">The sequence shown here is derived from an EMBL/GenBank/DDBJ whole genome shotgun (WGS) entry which is preliminary data.</text>
</comment>
<dbReference type="GO" id="GO:0004674">
    <property type="term" value="F:protein serine/threonine kinase activity"/>
    <property type="evidence" value="ECO:0007669"/>
    <property type="project" value="UniProtKB-KW"/>
</dbReference>
<accession>A0A941AQN8</accession>
<dbReference type="Proteomes" id="UP000673447">
    <property type="component" value="Unassembled WGS sequence"/>
</dbReference>
<reference evidence="2" key="2">
    <citation type="submission" date="2021-03" db="EMBL/GenBank/DDBJ databases">
        <authorList>
            <person name="Cao W."/>
        </authorList>
    </citation>
    <scope>NUCLEOTIDE SEQUENCE</scope>
    <source>
        <strain evidence="2">110414</strain>
    </source>
</reference>